<keyword evidence="2" id="KW-1185">Reference proteome</keyword>
<comment type="caution">
    <text evidence="1">The sequence shown here is derived from an EMBL/GenBank/DDBJ whole genome shotgun (WGS) entry which is preliminary data.</text>
</comment>
<dbReference type="RefSeq" id="WP_068669817.1">
    <property type="nucleotide sequence ID" value="NZ_LWLG01000004.1"/>
</dbReference>
<dbReference type="AlphaFoldDB" id="A0A179D4L8"/>
<sequence length="64" mass="7309">MVEHEIKKLMAEFGPEAVLSAVSEALSRWVRVTGRCLLTGRRLAHEKICGYCRRCPVKPLERRA</sequence>
<reference evidence="1 2" key="1">
    <citation type="submission" date="2016-04" db="EMBL/GenBank/DDBJ databases">
        <title>Genome analysis of Thermosulfurimonas dismutans, the first thermophilic sulfur-disproportionating bacterium of the phylum Thermodesulfobacteria.</title>
        <authorList>
            <person name="Mardanov A.V."/>
            <person name="Beletsky A.V."/>
            <person name="Kadnikov V.V."/>
            <person name="Slobodkin A.I."/>
            <person name="Ravin N.V."/>
        </authorList>
    </citation>
    <scope>NUCLEOTIDE SEQUENCE [LARGE SCALE GENOMIC DNA]</scope>
    <source>
        <strain evidence="1 2">S95</strain>
    </source>
</reference>
<protein>
    <submittedName>
        <fullName evidence="1">Uncharacterized protein</fullName>
    </submittedName>
</protein>
<evidence type="ECO:0000313" key="1">
    <source>
        <dbReference type="EMBL" id="OAQ21015.1"/>
    </source>
</evidence>
<organism evidence="1 2">
    <name type="scientific">Thermosulfurimonas dismutans</name>
    <dbReference type="NCBI Taxonomy" id="999894"/>
    <lineage>
        <taxon>Bacteria</taxon>
        <taxon>Pseudomonadati</taxon>
        <taxon>Thermodesulfobacteriota</taxon>
        <taxon>Thermodesulfobacteria</taxon>
        <taxon>Thermodesulfobacteriales</taxon>
        <taxon>Thermodesulfobacteriaceae</taxon>
        <taxon>Thermosulfurimonas</taxon>
    </lineage>
</organism>
<name>A0A179D4L8_9BACT</name>
<gene>
    <name evidence="1" type="ORF">TDIS_0941</name>
</gene>
<dbReference type="Proteomes" id="UP000078390">
    <property type="component" value="Unassembled WGS sequence"/>
</dbReference>
<proteinExistence type="predicted"/>
<evidence type="ECO:0000313" key="2">
    <source>
        <dbReference type="Proteomes" id="UP000078390"/>
    </source>
</evidence>
<dbReference type="STRING" id="999894.TDIS_0941"/>
<accession>A0A179D4L8</accession>
<dbReference type="EMBL" id="LWLG01000004">
    <property type="protein sequence ID" value="OAQ21015.1"/>
    <property type="molecule type" value="Genomic_DNA"/>
</dbReference>